<gene>
    <name evidence="1" type="ORF">OSB04_002434</name>
</gene>
<evidence type="ECO:0000313" key="1">
    <source>
        <dbReference type="EMBL" id="KAJ9566468.1"/>
    </source>
</evidence>
<organism evidence="1 2">
    <name type="scientific">Centaurea solstitialis</name>
    <name type="common">yellow star-thistle</name>
    <dbReference type="NCBI Taxonomy" id="347529"/>
    <lineage>
        <taxon>Eukaryota</taxon>
        <taxon>Viridiplantae</taxon>
        <taxon>Streptophyta</taxon>
        <taxon>Embryophyta</taxon>
        <taxon>Tracheophyta</taxon>
        <taxon>Spermatophyta</taxon>
        <taxon>Magnoliopsida</taxon>
        <taxon>eudicotyledons</taxon>
        <taxon>Gunneridae</taxon>
        <taxon>Pentapetalae</taxon>
        <taxon>asterids</taxon>
        <taxon>campanulids</taxon>
        <taxon>Asterales</taxon>
        <taxon>Asteraceae</taxon>
        <taxon>Carduoideae</taxon>
        <taxon>Cardueae</taxon>
        <taxon>Centaureinae</taxon>
        <taxon>Centaurea</taxon>
    </lineage>
</organism>
<name>A0AA38UBC4_9ASTR</name>
<dbReference type="EMBL" id="JARYMX010000001">
    <property type="protein sequence ID" value="KAJ9566468.1"/>
    <property type="molecule type" value="Genomic_DNA"/>
</dbReference>
<dbReference type="Proteomes" id="UP001172457">
    <property type="component" value="Chromosome 1"/>
</dbReference>
<keyword evidence="2" id="KW-1185">Reference proteome</keyword>
<proteinExistence type="predicted"/>
<sequence>MARPTDHIHRDWTTKNKRFSQIVEFMVQAKDCILKKDIDLRKIKMLHVEERFFRVERLKKLLVVDREEICCCQVLFDVESRKTKIMNVDANCVERQSNHVFIEEQEVSLDDAVDIKMMRYNILDEDIPKVSLEFEIEKQPYNFYNRYAYKIGFSI</sequence>
<evidence type="ECO:0000313" key="2">
    <source>
        <dbReference type="Proteomes" id="UP001172457"/>
    </source>
</evidence>
<protein>
    <submittedName>
        <fullName evidence="1">Uncharacterized protein</fullName>
    </submittedName>
</protein>
<comment type="caution">
    <text evidence="1">The sequence shown here is derived from an EMBL/GenBank/DDBJ whole genome shotgun (WGS) entry which is preliminary data.</text>
</comment>
<reference evidence="1" key="1">
    <citation type="submission" date="2023-03" db="EMBL/GenBank/DDBJ databases">
        <title>Chromosome-scale reference genome and RAD-based genetic map of yellow starthistle (Centaurea solstitialis) reveal putative structural variation and QTLs associated with invader traits.</title>
        <authorList>
            <person name="Reatini B."/>
            <person name="Cang F.A."/>
            <person name="Jiang Q."/>
            <person name="Mckibben M.T.W."/>
            <person name="Barker M.S."/>
            <person name="Rieseberg L.H."/>
            <person name="Dlugosch K.M."/>
        </authorList>
    </citation>
    <scope>NUCLEOTIDE SEQUENCE</scope>
    <source>
        <strain evidence="1">CAN-66</strain>
        <tissue evidence="1">Leaf</tissue>
    </source>
</reference>
<accession>A0AA38UBC4</accession>
<dbReference type="AlphaFoldDB" id="A0AA38UBC4"/>